<dbReference type="Pfam" id="PF03481">
    <property type="entry name" value="Sua5_C"/>
    <property type="match status" value="1"/>
</dbReference>
<feature type="binding site" evidence="13">
    <location>
        <position position="145"/>
    </location>
    <ligand>
        <name>ATP</name>
        <dbReference type="ChEBI" id="CHEBI:30616"/>
    </ligand>
</feature>
<evidence type="ECO:0000256" key="9">
    <source>
        <dbReference type="ARBA" id="ARBA00022741"/>
    </source>
</evidence>
<name>A0A8J9TZ94_PHATR</name>
<evidence type="ECO:0000256" key="5">
    <source>
        <dbReference type="ARBA" id="ARBA00022490"/>
    </source>
</evidence>
<evidence type="ECO:0000256" key="11">
    <source>
        <dbReference type="ARBA" id="ARBA00029774"/>
    </source>
</evidence>
<dbReference type="GO" id="GO:0005524">
    <property type="term" value="F:ATP binding"/>
    <property type="evidence" value="ECO:0007669"/>
    <property type="project" value="UniProtKB-KW"/>
</dbReference>
<dbReference type="GO" id="GO:0006450">
    <property type="term" value="P:regulation of translational fidelity"/>
    <property type="evidence" value="ECO:0007669"/>
    <property type="project" value="TreeGrafter"/>
</dbReference>
<feature type="binding site" evidence="13">
    <location>
        <position position="135"/>
    </location>
    <ligand>
        <name>L-threonine</name>
        <dbReference type="ChEBI" id="CHEBI:57926"/>
    </ligand>
</feature>
<keyword evidence="7" id="KW-0819">tRNA processing</keyword>
<comment type="subcellular location">
    <subcellularLocation>
        <location evidence="1">Cytoplasm</location>
    </subcellularLocation>
</comment>
<keyword evidence="6" id="KW-0808">Transferase</keyword>
<dbReference type="PROSITE" id="PS51163">
    <property type="entry name" value="YRDC"/>
    <property type="match status" value="1"/>
</dbReference>
<keyword evidence="10 13" id="KW-0067">ATP-binding</keyword>
<dbReference type="GO" id="GO:0000049">
    <property type="term" value="F:tRNA binding"/>
    <property type="evidence" value="ECO:0007669"/>
    <property type="project" value="TreeGrafter"/>
</dbReference>
<feature type="domain" description="YrdC-like" evidence="14">
    <location>
        <begin position="2"/>
        <end position="199"/>
    </location>
</feature>
<comment type="catalytic activity">
    <reaction evidence="12">
        <text>L-threonine + hydrogencarbonate + ATP = L-threonylcarbamoyladenylate + diphosphate + H2O</text>
        <dbReference type="Rhea" id="RHEA:36407"/>
        <dbReference type="ChEBI" id="CHEBI:15377"/>
        <dbReference type="ChEBI" id="CHEBI:17544"/>
        <dbReference type="ChEBI" id="CHEBI:30616"/>
        <dbReference type="ChEBI" id="CHEBI:33019"/>
        <dbReference type="ChEBI" id="CHEBI:57926"/>
        <dbReference type="ChEBI" id="CHEBI:73682"/>
        <dbReference type="EC" id="2.7.7.87"/>
    </reaction>
</comment>
<proteinExistence type="inferred from homology"/>
<dbReference type="PIRSF" id="PIRSF004930">
    <property type="entry name" value="Tln_factor_SUA5"/>
    <property type="match status" value="1"/>
</dbReference>
<dbReference type="GO" id="GO:0061710">
    <property type="term" value="F:L-threonylcarbamoyladenylate synthase"/>
    <property type="evidence" value="ECO:0007669"/>
    <property type="project" value="UniProtKB-EC"/>
</dbReference>
<sequence>TLQDLDACGGRLRRGDLVSFPTETVYGLGCHALDELACRKVFAAKERPLTDPLIVHVNEEAKAQELWQATADSLEGRILACLIHEFWPGPLTLVAKATSSVPSVLMAGTGFVACRSPSHPTARALIASAGVPIAAPSANKFGHVSPTCADHVFDDLRYEDVWIVEEDEPLQVGVESSVAKLEMQDKARGVLTVLRQGAISVLDLQRCLRKANIDSVQVRANTSRSTSDEEANVAPGQTVRHYSPNIPSFLVSKYCVESYMNDGNQSKLADTVIVDYGETMLSWKEYCAAYRDLSSVADSTKAAQAVFDTLRWAEQVEGASRVLFPDLEVDDESDALILAVKDKLTRAASGVVLESLS</sequence>
<evidence type="ECO:0000256" key="3">
    <source>
        <dbReference type="ARBA" id="ARBA00012584"/>
    </source>
</evidence>
<feature type="binding site" evidence="13">
    <location>
        <position position="56"/>
    </location>
    <ligand>
        <name>L-threonine</name>
        <dbReference type="ChEBI" id="CHEBI:57926"/>
    </ligand>
</feature>
<evidence type="ECO:0000256" key="13">
    <source>
        <dbReference type="PIRSR" id="PIRSR004930-1"/>
    </source>
</evidence>
<feature type="binding site" evidence="13">
    <location>
        <position position="137"/>
    </location>
    <ligand>
        <name>ATP</name>
        <dbReference type="ChEBI" id="CHEBI:30616"/>
    </ligand>
</feature>
<dbReference type="PANTHER" id="PTHR17490">
    <property type="entry name" value="SUA5"/>
    <property type="match status" value="1"/>
</dbReference>
<dbReference type="Gene3D" id="3.90.870.10">
    <property type="entry name" value="DHBP synthase"/>
    <property type="match status" value="1"/>
</dbReference>
<gene>
    <name evidence="15" type="ORF">PTTT1_LOCUS51910</name>
</gene>
<keyword evidence="9 13" id="KW-0547">Nucleotide-binding</keyword>
<feature type="binding site" evidence="13">
    <location>
        <position position="195"/>
    </location>
    <ligand>
        <name>ATP</name>
        <dbReference type="ChEBI" id="CHEBI:30616"/>
    </ligand>
</feature>
<dbReference type="NCBIfam" id="TIGR00057">
    <property type="entry name" value="L-threonylcarbamoyladenylate synthase"/>
    <property type="match status" value="1"/>
</dbReference>
<feature type="non-terminal residue" evidence="15">
    <location>
        <position position="1"/>
    </location>
</feature>
<evidence type="ECO:0000256" key="6">
    <source>
        <dbReference type="ARBA" id="ARBA00022679"/>
    </source>
</evidence>
<dbReference type="GO" id="GO:0008033">
    <property type="term" value="P:tRNA processing"/>
    <property type="evidence" value="ECO:0007669"/>
    <property type="project" value="UniProtKB-KW"/>
</dbReference>
<dbReference type="EC" id="2.7.7.87" evidence="3"/>
<dbReference type="InterPro" id="IPR038385">
    <property type="entry name" value="Sua5/YwlC_C"/>
</dbReference>
<evidence type="ECO:0000313" key="15">
    <source>
        <dbReference type="EMBL" id="CAG9293568.1"/>
    </source>
</evidence>
<dbReference type="InterPro" id="IPR005145">
    <property type="entry name" value="Sua5_C"/>
</dbReference>
<evidence type="ECO:0000256" key="10">
    <source>
        <dbReference type="ARBA" id="ARBA00022840"/>
    </source>
</evidence>
<evidence type="ECO:0000256" key="1">
    <source>
        <dbReference type="ARBA" id="ARBA00004496"/>
    </source>
</evidence>
<evidence type="ECO:0000256" key="7">
    <source>
        <dbReference type="ARBA" id="ARBA00022694"/>
    </source>
</evidence>
<dbReference type="InterPro" id="IPR010923">
    <property type="entry name" value="T(6)A37_SUA5"/>
</dbReference>
<dbReference type="FunFam" id="3.90.870.10:FF:000009">
    <property type="entry name" value="Threonylcarbamoyl-AMP synthase, putative"/>
    <property type="match status" value="1"/>
</dbReference>
<dbReference type="InterPro" id="IPR017945">
    <property type="entry name" value="DHBP_synth_RibB-like_a/b_dom"/>
</dbReference>
<dbReference type="Proteomes" id="UP000836788">
    <property type="component" value="Chromosome 8"/>
</dbReference>
<feature type="binding site" evidence="13">
    <location>
        <position position="176"/>
    </location>
    <ligand>
        <name>L-threonine</name>
        <dbReference type="ChEBI" id="CHEBI:57926"/>
    </ligand>
</feature>
<evidence type="ECO:0000256" key="8">
    <source>
        <dbReference type="ARBA" id="ARBA00022695"/>
    </source>
</evidence>
<feature type="binding site" evidence="13">
    <location>
        <position position="242"/>
    </location>
    <ligand>
        <name>ATP</name>
        <dbReference type="ChEBI" id="CHEBI:30616"/>
    </ligand>
</feature>
<dbReference type="Pfam" id="PF01300">
    <property type="entry name" value="Sua5_yciO_yrdC"/>
    <property type="match status" value="1"/>
</dbReference>
<evidence type="ECO:0000256" key="2">
    <source>
        <dbReference type="ARBA" id="ARBA00007663"/>
    </source>
</evidence>
<evidence type="ECO:0000256" key="12">
    <source>
        <dbReference type="ARBA" id="ARBA00048366"/>
    </source>
</evidence>
<dbReference type="PANTHER" id="PTHR17490:SF16">
    <property type="entry name" value="THREONYLCARBAMOYL-AMP SYNTHASE"/>
    <property type="match status" value="1"/>
</dbReference>
<dbReference type="EMBL" id="OU594949">
    <property type="protein sequence ID" value="CAG9293568.1"/>
    <property type="molecule type" value="Genomic_DNA"/>
</dbReference>
<feature type="binding site" evidence="13">
    <location>
        <position position="115"/>
    </location>
    <ligand>
        <name>L-threonine</name>
        <dbReference type="ChEBI" id="CHEBI:57926"/>
    </ligand>
</feature>
<reference evidence="15" key="1">
    <citation type="submission" date="2022-02" db="EMBL/GenBank/DDBJ databases">
        <authorList>
            <person name="Giguere J D."/>
        </authorList>
    </citation>
    <scope>NUCLEOTIDE SEQUENCE</scope>
    <source>
        <strain evidence="15">CCAP 1055/1</strain>
    </source>
</reference>
<comment type="similarity">
    <text evidence="2">Belongs to the SUA5 family.</text>
</comment>
<organism evidence="15">
    <name type="scientific">Phaeodactylum tricornutum</name>
    <name type="common">Diatom</name>
    <dbReference type="NCBI Taxonomy" id="2850"/>
    <lineage>
        <taxon>Eukaryota</taxon>
        <taxon>Sar</taxon>
        <taxon>Stramenopiles</taxon>
        <taxon>Ochrophyta</taxon>
        <taxon>Bacillariophyta</taxon>
        <taxon>Bacillariophyceae</taxon>
        <taxon>Bacillariophycidae</taxon>
        <taxon>Naviculales</taxon>
        <taxon>Phaeodactylaceae</taxon>
        <taxon>Phaeodactylum</taxon>
    </lineage>
</organism>
<dbReference type="GO" id="GO:0005737">
    <property type="term" value="C:cytoplasm"/>
    <property type="evidence" value="ECO:0007669"/>
    <property type="project" value="UniProtKB-SubCell"/>
</dbReference>
<evidence type="ECO:0000256" key="4">
    <source>
        <dbReference type="ARBA" id="ARBA00015492"/>
    </source>
</evidence>
<protein>
    <recommendedName>
        <fullName evidence="4">Threonylcarbamoyl-AMP synthase</fullName>
        <ecNumber evidence="3">2.7.7.87</ecNumber>
    </recommendedName>
    <alternativeName>
        <fullName evidence="11">L-threonylcarbamoyladenylate synthase</fullName>
    </alternativeName>
</protein>
<dbReference type="Gene3D" id="3.40.50.11030">
    <property type="entry name" value="Threonylcarbamoyl-AMP synthase, C-terminal domain"/>
    <property type="match status" value="1"/>
</dbReference>
<dbReference type="AlphaFoldDB" id="A0A8J9TZ94"/>
<keyword evidence="8" id="KW-0548">Nucleotidyltransferase</keyword>
<feature type="binding site" evidence="13">
    <location>
        <position position="47"/>
    </location>
    <ligand>
        <name>ATP</name>
        <dbReference type="ChEBI" id="CHEBI:30616"/>
    </ligand>
</feature>
<dbReference type="SUPFAM" id="SSF55821">
    <property type="entry name" value="YrdC/RibB"/>
    <property type="match status" value="1"/>
</dbReference>
<evidence type="ECO:0000259" key="14">
    <source>
        <dbReference type="PROSITE" id="PS51163"/>
    </source>
</evidence>
<dbReference type="GO" id="GO:0003725">
    <property type="term" value="F:double-stranded RNA binding"/>
    <property type="evidence" value="ECO:0007669"/>
    <property type="project" value="InterPro"/>
</dbReference>
<keyword evidence="5" id="KW-0963">Cytoplasm</keyword>
<feature type="binding site" evidence="13">
    <location>
        <position position="24"/>
    </location>
    <ligand>
        <name>L-threonine</name>
        <dbReference type="ChEBI" id="CHEBI:57926"/>
    </ligand>
</feature>
<accession>A0A8J9TZ94</accession>
<dbReference type="InterPro" id="IPR050156">
    <property type="entry name" value="TC-AMP_synthase_SUA5"/>
</dbReference>
<dbReference type="InterPro" id="IPR006070">
    <property type="entry name" value="Sua5-like_dom"/>
</dbReference>